<gene>
    <name evidence="1" type="ORF">FPAR1323_LOCUS7111</name>
</gene>
<organism evidence="1">
    <name type="scientific">Florenciella parvula</name>
    <dbReference type="NCBI Taxonomy" id="236787"/>
    <lineage>
        <taxon>Eukaryota</taxon>
        <taxon>Sar</taxon>
        <taxon>Stramenopiles</taxon>
        <taxon>Ochrophyta</taxon>
        <taxon>Dictyochophyceae</taxon>
        <taxon>Florenciellales</taxon>
        <taxon>Florenciella</taxon>
    </lineage>
</organism>
<proteinExistence type="predicted"/>
<dbReference type="PANTHER" id="PTHR45588:SF1">
    <property type="entry name" value="WW DOMAIN-CONTAINING PROTEIN"/>
    <property type="match status" value="1"/>
</dbReference>
<name>A0A7S2FT71_9STRA</name>
<protein>
    <recommendedName>
        <fullName evidence="2">Tetratricopeptide repeat protein</fullName>
    </recommendedName>
</protein>
<reference evidence="1" key="1">
    <citation type="submission" date="2021-01" db="EMBL/GenBank/DDBJ databases">
        <authorList>
            <person name="Corre E."/>
            <person name="Pelletier E."/>
            <person name="Niang G."/>
            <person name="Scheremetjew M."/>
            <person name="Finn R."/>
            <person name="Kale V."/>
            <person name="Holt S."/>
            <person name="Cochrane G."/>
            <person name="Meng A."/>
            <person name="Brown T."/>
            <person name="Cohen L."/>
        </authorList>
    </citation>
    <scope>NUCLEOTIDE SEQUENCE</scope>
    <source>
        <strain evidence="1">RCC1693</strain>
    </source>
</reference>
<dbReference type="AlphaFoldDB" id="A0A7S2FT71"/>
<accession>A0A7S2FT71</accession>
<sequence length="171" mass="18699">MAFINLAGEDAENTAAGAAATELDAVRSLMPYIEDKWETPASIANLTLSARLAGSTTEVLALLQQANAVQLNQEYNEPPHWFMPLRHCVGTVQLQMGDAPAADQTFRDDLTRNFPDNGWSLYGLVTAMRAQVDRYTDRDIALVQGAFDAAWERADYALDEATLACPMFAGL</sequence>
<dbReference type="PANTHER" id="PTHR45588">
    <property type="entry name" value="TPR DOMAIN-CONTAINING PROTEIN"/>
    <property type="match status" value="1"/>
</dbReference>
<evidence type="ECO:0000313" key="1">
    <source>
        <dbReference type="EMBL" id="CAD9409783.1"/>
    </source>
</evidence>
<dbReference type="EMBL" id="HBGT01013252">
    <property type="protein sequence ID" value="CAD9409783.1"/>
    <property type="molecule type" value="Transcribed_RNA"/>
</dbReference>
<evidence type="ECO:0008006" key="2">
    <source>
        <dbReference type="Google" id="ProtNLM"/>
    </source>
</evidence>